<evidence type="ECO:0000313" key="2">
    <source>
        <dbReference type="EMBL" id="EIN03645.1"/>
    </source>
</evidence>
<protein>
    <submittedName>
        <fullName evidence="2">Uncharacterized protein</fullName>
    </submittedName>
</protein>
<feature type="region of interest" description="Disordered" evidence="1">
    <location>
        <begin position="20"/>
        <end position="40"/>
    </location>
</feature>
<proteinExistence type="predicted"/>
<accession>R7RZV2</accession>
<dbReference type="HOGENOM" id="CLU_1185543_0_0_1"/>
<organism evidence="2 3">
    <name type="scientific">Punctularia strigosozonata (strain HHB-11173)</name>
    <name type="common">White-rot fungus</name>
    <dbReference type="NCBI Taxonomy" id="741275"/>
    <lineage>
        <taxon>Eukaryota</taxon>
        <taxon>Fungi</taxon>
        <taxon>Dikarya</taxon>
        <taxon>Basidiomycota</taxon>
        <taxon>Agaricomycotina</taxon>
        <taxon>Agaricomycetes</taxon>
        <taxon>Corticiales</taxon>
        <taxon>Punctulariaceae</taxon>
        <taxon>Punctularia</taxon>
    </lineage>
</organism>
<evidence type="ECO:0000313" key="3">
    <source>
        <dbReference type="Proteomes" id="UP000054196"/>
    </source>
</evidence>
<dbReference type="GeneID" id="18880289"/>
<reference evidence="3" key="1">
    <citation type="journal article" date="2012" name="Science">
        <title>The Paleozoic origin of enzymatic lignin decomposition reconstructed from 31 fungal genomes.</title>
        <authorList>
            <person name="Floudas D."/>
            <person name="Binder M."/>
            <person name="Riley R."/>
            <person name="Barry K."/>
            <person name="Blanchette R.A."/>
            <person name="Henrissat B."/>
            <person name="Martinez A.T."/>
            <person name="Otillar R."/>
            <person name="Spatafora J.W."/>
            <person name="Yadav J.S."/>
            <person name="Aerts A."/>
            <person name="Benoit I."/>
            <person name="Boyd A."/>
            <person name="Carlson A."/>
            <person name="Copeland A."/>
            <person name="Coutinho P.M."/>
            <person name="de Vries R.P."/>
            <person name="Ferreira P."/>
            <person name="Findley K."/>
            <person name="Foster B."/>
            <person name="Gaskell J."/>
            <person name="Glotzer D."/>
            <person name="Gorecki P."/>
            <person name="Heitman J."/>
            <person name="Hesse C."/>
            <person name="Hori C."/>
            <person name="Igarashi K."/>
            <person name="Jurgens J.A."/>
            <person name="Kallen N."/>
            <person name="Kersten P."/>
            <person name="Kohler A."/>
            <person name="Kuees U."/>
            <person name="Kumar T.K.A."/>
            <person name="Kuo A."/>
            <person name="LaButti K."/>
            <person name="Larrondo L.F."/>
            <person name="Lindquist E."/>
            <person name="Ling A."/>
            <person name="Lombard V."/>
            <person name="Lucas S."/>
            <person name="Lundell T."/>
            <person name="Martin R."/>
            <person name="McLaughlin D.J."/>
            <person name="Morgenstern I."/>
            <person name="Morin E."/>
            <person name="Murat C."/>
            <person name="Nagy L.G."/>
            <person name="Nolan M."/>
            <person name="Ohm R.A."/>
            <person name="Patyshakuliyeva A."/>
            <person name="Rokas A."/>
            <person name="Ruiz-Duenas F.J."/>
            <person name="Sabat G."/>
            <person name="Salamov A."/>
            <person name="Samejima M."/>
            <person name="Schmutz J."/>
            <person name="Slot J.C."/>
            <person name="St John F."/>
            <person name="Stenlid J."/>
            <person name="Sun H."/>
            <person name="Sun S."/>
            <person name="Syed K."/>
            <person name="Tsang A."/>
            <person name="Wiebenga A."/>
            <person name="Young D."/>
            <person name="Pisabarro A."/>
            <person name="Eastwood D.C."/>
            <person name="Martin F."/>
            <person name="Cullen D."/>
            <person name="Grigoriev I.V."/>
            <person name="Hibbett D.S."/>
        </authorList>
    </citation>
    <scope>NUCLEOTIDE SEQUENCE [LARGE SCALE GENOMIC DNA]</scope>
    <source>
        <strain evidence="3">HHB-11173 SS5</strain>
    </source>
</reference>
<gene>
    <name evidence="2" type="ORF">PUNSTDRAFT_139361</name>
</gene>
<evidence type="ECO:0000256" key="1">
    <source>
        <dbReference type="SAM" id="MobiDB-lite"/>
    </source>
</evidence>
<feature type="compositionally biased region" description="Low complexity" evidence="1">
    <location>
        <begin position="105"/>
        <end position="119"/>
    </location>
</feature>
<feature type="region of interest" description="Disordered" evidence="1">
    <location>
        <begin position="88"/>
        <end position="124"/>
    </location>
</feature>
<dbReference type="Proteomes" id="UP000054196">
    <property type="component" value="Unassembled WGS sequence"/>
</dbReference>
<dbReference type="AlphaFoldDB" id="R7RZV2"/>
<dbReference type="EMBL" id="JH687560">
    <property type="protein sequence ID" value="EIN03645.1"/>
    <property type="molecule type" value="Genomic_DNA"/>
</dbReference>
<keyword evidence="3" id="KW-1185">Reference proteome</keyword>
<dbReference type="eggNOG" id="KOG1216">
    <property type="taxonomic scope" value="Eukaryota"/>
</dbReference>
<name>R7RZV2_PUNST</name>
<dbReference type="KEGG" id="psq:PUNSTDRAFT_139361"/>
<dbReference type="RefSeq" id="XP_007389132.1">
    <property type="nucleotide sequence ID" value="XM_007389070.1"/>
</dbReference>
<sequence>MAPSPVSSPACPRRRRALSLTLYPPPPSHAAAPTRLKKETAEKRTLKTRYGYAMHAYVSNDYGYLTAVQAKLAAARFGCSPLHDDDDGDHDADADTDGSGNMCQRRSSSVLNYPSSSSRPTIPNLGLGTNVRYGTVSYLTLNQHLPSTGPTTPSVEGGYTDRYADPFATPAGTPADDQALMATPPPPPGAMPPALVGLALDGSENDGRQGHLYTIAARIFICLSHTSGVTNMTW</sequence>